<dbReference type="PANTHER" id="PTHR24410:SF47">
    <property type="entry name" value="BTB DOMAIN-CONTAINING PROTEIN"/>
    <property type="match status" value="1"/>
</dbReference>
<gene>
    <name evidence="3" type="ORF">DPMN_029929</name>
</gene>
<dbReference type="InterPro" id="IPR000210">
    <property type="entry name" value="BTB/POZ_dom"/>
</dbReference>
<reference evidence="3" key="1">
    <citation type="journal article" date="2019" name="bioRxiv">
        <title>The Genome of the Zebra Mussel, Dreissena polymorpha: A Resource for Invasive Species Research.</title>
        <authorList>
            <person name="McCartney M.A."/>
            <person name="Auch B."/>
            <person name="Kono T."/>
            <person name="Mallez S."/>
            <person name="Zhang Y."/>
            <person name="Obille A."/>
            <person name="Becker A."/>
            <person name="Abrahante J.E."/>
            <person name="Garbe J."/>
            <person name="Badalamenti J.P."/>
            <person name="Herman A."/>
            <person name="Mangelson H."/>
            <person name="Liachko I."/>
            <person name="Sullivan S."/>
            <person name="Sone E.D."/>
            <person name="Koren S."/>
            <person name="Silverstein K.A.T."/>
            <person name="Beckman K.B."/>
            <person name="Gohl D.M."/>
        </authorList>
    </citation>
    <scope>NUCLEOTIDE SEQUENCE</scope>
    <source>
        <strain evidence="3">Duluth1</strain>
        <tissue evidence="3">Whole animal</tissue>
    </source>
</reference>
<dbReference type="PROSITE" id="PS50097">
    <property type="entry name" value="BTB"/>
    <property type="match status" value="1"/>
</dbReference>
<accession>A0A9D4RFQ6</accession>
<dbReference type="SUPFAM" id="SSF54695">
    <property type="entry name" value="POZ domain"/>
    <property type="match status" value="1"/>
</dbReference>
<dbReference type="InterPro" id="IPR011705">
    <property type="entry name" value="BACK"/>
</dbReference>
<evidence type="ECO:0000313" key="3">
    <source>
        <dbReference type="EMBL" id="KAH3866806.1"/>
    </source>
</evidence>
<dbReference type="AlphaFoldDB" id="A0A9D4RFQ6"/>
<reference evidence="3" key="2">
    <citation type="submission" date="2020-11" db="EMBL/GenBank/DDBJ databases">
        <authorList>
            <person name="McCartney M.A."/>
            <person name="Auch B."/>
            <person name="Kono T."/>
            <person name="Mallez S."/>
            <person name="Becker A."/>
            <person name="Gohl D.M."/>
            <person name="Silverstein K.A.T."/>
            <person name="Koren S."/>
            <person name="Bechman K.B."/>
            <person name="Herman A."/>
            <person name="Abrahante J.E."/>
            <person name="Garbe J."/>
        </authorList>
    </citation>
    <scope>NUCLEOTIDE SEQUENCE</scope>
    <source>
        <strain evidence="3">Duluth1</strain>
        <tissue evidence="3">Whole animal</tissue>
    </source>
</reference>
<dbReference type="OrthoDB" id="2359033at2759"/>
<dbReference type="EMBL" id="JAIWYP010000002">
    <property type="protein sequence ID" value="KAH3866806.1"/>
    <property type="molecule type" value="Genomic_DNA"/>
</dbReference>
<sequence>MHKIWSSQGWAMGNRDQMRVKKSLFRNARMKRFTPGSATNYPDPSKPPDGEIHSTGEGSKRVKTSQSFESLFDSESLSDIMVNVNNGQYVFSAHKMILGLKSDVLADELNHLTPASSESERPVLYLHEPPECAQVFCRFLYFIYSGTVWLHRDYVIALQRLAQKFDVQPLVLHCDNFITQILGNTLAGCDIPSRGFPVTTVCQLYEDRSQSSEVKDLAFKVLCLCFSDLVQTECWPLCSWQLVCDLLKNDYCQAEENVILTSATDWMKKNSLNDKARIEDILINIKYPLLHKKVLYMMQKNGAFKNFPRVQELLNNAVKYHCFKDIPEAQGDFVGPQFTPRRRLPAFVTSENNNYAVEASPTSMRYSDTSSREDVSSYMSRAELTIVNNSVDTNDNDTQTSVQTFFLNKPPR</sequence>
<dbReference type="SMART" id="SM00225">
    <property type="entry name" value="BTB"/>
    <property type="match status" value="1"/>
</dbReference>
<dbReference type="PANTHER" id="PTHR24410">
    <property type="entry name" value="HL07962P-RELATED"/>
    <property type="match status" value="1"/>
</dbReference>
<feature type="compositionally biased region" description="Basic and acidic residues" evidence="1">
    <location>
        <begin position="46"/>
        <end position="60"/>
    </location>
</feature>
<dbReference type="Gene3D" id="3.30.710.10">
    <property type="entry name" value="Potassium Channel Kv1.1, Chain A"/>
    <property type="match status" value="1"/>
</dbReference>
<protein>
    <recommendedName>
        <fullName evidence="2">BTB domain-containing protein</fullName>
    </recommendedName>
</protein>
<proteinExistence type="predicted"/>
<dbReference type="Gene3D" id="1.25.40.420">
    <property type="match status" value="1"/>
</dbReference>
<feature type="region of interest" description="Disordered" evidence="1">
    <location>
        <begin position="33"/>
        <end position="65"/>
    </location>
</feature>
<name>A0A9D4RFQ6_DREPO</name>
<dbReference type="InterPro" id="IPR011333">
    <property type="entry name" value="SKP1/BTB/POZ_sf"/>
</dbReference>
<dbReference type="InterPro" id="IPR051481">
    <property type="entry name" value="BTB-POZ/Galectin-3-binding"/>
</dbReference>
<comment type="caution">
    <text evidence="3">The sequence shown here is derived from an EMBL/GenBank/DDBJ whole genome shotgun (WGS) entry which is preliminary data.</text>
</comment>
<organism evidence="3 4">
    <name type="scientific">Dreissena polymorpha</name>
    <name type="common">Zebra mussel</name>
    <name type="synonym">Mytilus polymorpha</name>
    <dbReference type="NCBI Taxonomy" id="45954"/>
    <lineage>
        <taxon>Eukaryota</taxon>
        <taxon>Metazoa</taxon>
        <taxon>Spiralia</taxon>
        <taxon>Lophotrochozoa</taxon>
        <taxon>Mollusca</taxon>
        <taxon>Bivalvia</taxon>
        <taxon>Autobranchia</taxon>
        <taxon>Heteroconchia</taxon>
        <taxon>Euheterodonta</taxon>
        <taxon>Imparidentia</taxon>
        <taxon>Neoheterodontei</taxon>
        <taxon>Myida</taxon>
        <taxon>Dreissenoidea</taxon>
        <taxon>Dreissenidae</taxon>
        <taxon>Dreissena</taxon>
    </lineage>
</organism>
<evidence type="ECO:0000259" key="2">
    <source>
        <dbReference type="PROSITE" id="PS50097"/>
    </source>
</evidence>
<keyword evidence="4" id="KW-1185">Reference proteome</keyword>
<dbReference type="Pfam" id="PF07707">
    <property type="entry name" value="BACK"/>
    <property type="match status" value="1"/>
</dbReference>
<evidence type="ECO:0000256" key="1">
    <source>
        <dbReference type="SAM" id="MobiDB-lite"/>
    </source>
</evidence>
<dbReference type="Proteomes" id="UP000828390">
    <property type="component" value="Unassembled WGS sequence"/>
</dbReference>
<evidence type="ECO:0000313" key="4">
    <source>
        <dbReference type="Proteomes" id="UP000828390"/>
    </source>
</evidence>
<dbReference type="Pfam" id="PF00651">
    <property type="entry name" value="BTB"/>
    <property type="match status" value="1"/>
</dbReference>
<feature type="domain" description="BTB" evidence="2">
    <location>
        <begin position="78"/>
        <end position="152"/>
    </location>
</feature>